<reference evidence="2" key="1">
    <citation type="submission" date="2023-01" db="EMBL/GenBank/DDBJ databases">
        <title>Genome assembly of the deep-sea coral Lophelia pertusa.</title>
        <authorList>
            <person name="Herrera S."/>
            <person name="Cordes E."/>
        </authorList>
    </citation>
    <scope>NUCLEOTIDE SEQUENCE</scope>
    <source>
        <strain evidence="2">USNM1676648</strain>
        <tissue evidence="2">Polyp</tissue>
    </source>
</reference>
<evidence type="ECO:0000256" key="1">
    <source>
        <dbReference type="SAM" id="MobiDB-lite"/>
    </source>
</evidence>
<feature type="region of interest" description="Disordered" evidence="1">
    <location>
        <begin position="1"/>
        <end position="22"/>
    </location>
</feature>
<comment type="caution">
    <text evidence="2">The sequence shown here is derived from an EMBL/GenBank/DDBJ whole genome shotgun (WGS) entry which is preliminary data.</text>
</comment>
<dbReference type="Proteomes" id="UP001163046">
    <property type="component" value="Unassembled WGS sequence"/>
</dbReference>
<evidence type="ECO:0000313" key="3">
    <source>
        <dbReference type="Proteomes" id="UP001163046"/>
    </source>
</evidence>
<organism evidence="2 3">
    <name type="scientific">Desmophyllum pertusum</name>
    <dbReference type="NCBI Taxonomy" id="174260"/>
    <lineage>
        <taxon>Eukaryota</taxon>
        <taxon>Metazoa</taxon>
        <taxon>Cnidaria</taxon>
        <taxon>Anthozoa</taxon>
        <taxon>Hexacorallia</taxon>
        <taxon>Scleractinia</taxon>
        <taxon>Caryophylliina</taxon>
        <taxon>Caryophylliidae</taxon>
        <taxon>Desmophyllum</taxon>
    </lineage>
</organism>
<name>A0A9X0A616_9CNID</name>
<evidence type="ECO:0000313" key="2">
    <source>
        <dbReference type="EMBL" id="KAJ7393439.1"/>
    </source>
</evidence>
<protein>
    <submittedName>
        <fullName evidence="2">Uncharacterized protein</fullName>
    </submittedName>
</protein>
<dbReference type="OrthoDB" id="5975377at2759"/>
<proteinExistence type="predicted"/>
<accession>A0A9X0A616</accession>
<dbReference type="AlphaFoldDB" id="A0A9X0A616"/>
<dbReference type="EMBL" id="MU825398">
    <property type="protein sequence ID" value="KAJ7393439.1"/>
    <property type="molecule type" value="Genomic_DNA"/>
</dbReference>
<keyword evidence="3" id="KW-1185">Reference proteome</keyword>
<gene>
    <name evidence="2" type="ORF">OS493_006413</name>
</gene>
<sequence>MADDDRNRRKPNSSRDGAPDVKETCIGVWSRSTKGHPVAEAEQDKICNGISIVIIRSMKRGTDVNKVKLSNTRGLQVVFLDESEKTKSASSQGS</sequence>